<dbReference type="EMBL" id="JAFNEN010000321">
    <property type="protein sequence ID" value="KAG8185903.1"/>
    <property type="molecule type" value="Genomic_DNA"/>
</dbReference>
<comment type="caution">
    <text evidence="2">The sequence shown here is derived from an EMBL/GenBank/DDBJ whole genome shotgun (WGS) entry which is preliminary data.</text>
</comment>
<feature type="compositionally biased region" description="Polar residues" evidence="1">
    <location>
        <begin position="399"/>
        <end position="422"/>
    </location>
</feature>
<feature type="region of interest" description="Disordered" evidence="1">
    <location>
        <begin position="262"/>
        <end position="291"/>
    </location>
</feature>
<protein>
    <recommendedName>
        <fullName evidence="4">Regulatory protein zeste</fullName>
    </recommendedName>
</protein>
<sequence>MVCSKKFVCHHSGFQKVPKDKNKKGMSKNADCLSSIFIKVKLDTCKTREVDDFVRQGLLAVISMNTQHSHTLNTAETLRFLPAATSLTKEIFVEYFNDGLGIAESSKYHQEAMKISGVFKEVDFANNRINPTSRVIRHWYDEWRLLNLGPQSGPDLVETWSDLKVHLRNKYRKKNKKSRKRPVFTELEEKLITMIGENSRKYGTIPVKKEDIDNTEIKITSVESQQEPASIENQTVASTSEQPPETETTMTTVESIQPSISCIQPQNSSNSLPVVQLPSNSSNQNQDSNKPLPQLLDTVYFYYKQPTLPTLLLTTQCNPQLDSGNSLNQDKLSTCTSMLSQNSSNSLSTAFDKSSVCNSNQQESNHTISAVQDKPSLSAGNNQESDVIMSDDQVKLSTCNDNTQQQDSHSTKSASPDQTTKSNVKESADNKGFFSCQMMSAKALQDIAKELGVKNDIERKRLELEERKVIAFELIAQRLQM</sequence>
<dbReference type="PANTHER" id="PTHR35385:SF2">
    <property type="entry name" value="PROTEIN B, PUTATIVE-RELATED"/>
    <property type="match status" value="1"/>
</dbReference>
<feature type="region of interest" description="Disordered" evidence="1">
    <location>
        <begin position="222"/>
        <end position="249"/>
    </location>
</feature>
<evidence type="ECO:0000313" key="2">
    <source>
        <dbReference type="EMBL" id="KAG8185903.1"/>
    </source>
</evidence>
<accession>A0AAV6UQK5</accession>
<dbReference type="PANTHER" id="PTHR35385">
    <property type="entry name" value="PROTEIN B, PUTATIVE-RELATED-RELATED"/>
    <property type="match status" value="1"/>
</dbReference>
<feature type="compositionally biased region" description="Low complexity" evidence="1">
    <location>
        <begin position="238"/>
        <end position="249"/>
    </location>
</feature>
<evidence type="ECO:0008006" key="4">
    <source>
        <dbReference type="Google" id="ProtNLM"/>
    </source>
</evidence>
<organism evidence="2 3">
    <name type="scientific">Oedothorax gibbosus</name>
    <dbReference type="NCBI Taxonomy" id="931172"/>
    <lineage>
        <taxon>Eukaryota</taxon>
        <taxon>Metazoa</taxon>
        <taxon>Ecdysozoa</taxon>
        <taxon>Arthropoda</taxon>
        <taxon>Chelicerata</taxon>
        <taxon>Arachnida</taxon>
        <taxon>Araneae</taxon>
        <taxon>Araneomorphae</taxon>
        <taxon>Entelegynae</taxon>
        <taxon>Araneoidea</taxon>
        <taxon>Linyphiidae</taxon>
        <taxon>Erigoninae</taxon>
        <taxon>Oedothorax</taxon>
    </lineage>
</organism>
<feature type="region of interest" description="Disordered" evidence="1">
    <location>
        <begin position="399"/>
        <end position="426"/>
    </location>
</feature>
<gene>
    <name evidence="2" type="ORF">JTE90_028903</name>
</gene>
<feature type="compositionally biased region" description="Polar residues" evidence="1">
    <location>
        <begin position="262"/>
        <end position="273"/>
    </location>
</feature>
<name>A0AAV6UQK5_9ARAC</name>
<keyword evidence="3" id="KW-1185">Reference proteome</keyword>
<reference evidence="2 3" key="1">
    <citation type="journal article" date="2022" name="Nat. Ecol. Evol.">
        <title>A masculinizing supergene underlies an exaggerated male reproductive morph in a spider.</title>
        <authorList>
            <person name="Hendrickx F."/>
            <person name="De Corte Z."/>
            <person name="Sonet G."/>
            <person name="Van Belleghem S.M."/>
            <person name="Kostlbacher S."/>
            <person name="Vangestel C."/>
        </authorList>
    </citation>
    <scope>NUCLEOTIDE SEQUENCE [LARGE SCALE GENOMIC DNA]</scope>
    <source>
        <strain evidence="2">W744_W776</strain>
    </source>
</reference>
<evidence type="ECO:0000256" key="1">
    <source>
        <dbReference type="SAM" id="MobiDB-lite"/>
    </source>
</evidence>
<feature type="compositionally biased region" description="Polar residues" evidence="1">
    <location>
        <begin position="222"/>
        <end position="237"/>
    </location>
</feature>
<dbReference type="AlphaFoldDB" id="A0AAV6UQK5"/>
<dbReference type="Proteomes" id="UP000827092">
    <property type="component" value="Unassembled WGS sequence"/>
</dbReference>
<evidence type="ECO:0000313" key="3">
    <source>
        <dbReference type="Proteomes" id="UP000827092"/>
    </source>
</evidence>
<feature type="compositionally biased region" description="Low complexity" evidence="1">
    <location>
        <begin position="279"/>
        <end position="289"/>
    </location>
</feature>
<proteinExistence type="predicted"/>